<comment type="caution">
    <text evidence="3">The sequence shown here is derived from an EMBL/GenBank/DDBJ whole genome shotgun (WGS) entry which is preliminary data.</text>
</comment>
<dbReference type="PANTHER" id="PTHR42954">
    <property type="entry name" value="FE(2+) TRANSPORT PROTEIN A"/>
    <property type="match status" value="1"/>
</dbReference>
<accession>A0A2V3PQV5</accession>
<sequence length="92" mass="10427">MENEALQIETKLSELTYGEEAEILGISDNCKGEIRRRLLDLGFVRGTRITVQNISPLSNPVAYSLRNTLIALRNEQAELILIKKLSDNDKRL</sequence>
<proteinExistence type="predicted"/>
<dbReference type="SMART" id="SM00899">
    <property type="entry name" value="FeoA"/>
    <property type="match status" value="1"/>
</dbReference>
<evidence type="ECO:0000313" key="4">
    <source>
        <dbReference type="Proteomes" id="UP000247973"/>
    </source>
</evidence>
<dbReference type="InterPro" id="IPR052713">
    <property type="entry name" value="FeoA"/>
</dbReference>
<protein>
    <submittedName>
        <fullName evidence="3">Fe2+ transport system protein FeoA</fullName>
    </submittedName>
</protein>
<evidence type="ECO:0000256" key="1">
    <source>
        <dbReference type="ARBA" id="ARBA00023004"/>
    </source>
</evidence>
<dbReference type="AlphaFoldDB" id="A0A2V3PQV5"/>
<feature type="domain" description="Ferrous iron transporter FeoA-like" evidence="2">
    <location>
        <begin position="10"/>
        <end position="84"/>
    </location>
</feature>
<dbReference type="InterPro" id="IPR007167">
    <property type="entry name" value="Fe-transptr_FeoA-like"/>
</dbReference>
<dbReference type="EMBL" id="QICL01000006">
    <property type="protein sequence ID" value="PXV65871.1"/>
    <property type="molecule type" value="Genomic_DNA"/>
</dbReference>
<dbReference type="SUPFAM" id="SSF50037">
    <property type="entry name" value="C-terminal domain of transcriptional repressors"/>
    <property type="match status" value="1"/>
</dbReference>
<keyword evidence="4" id="KW-1185">Reference proteome</keyword>
<dbReference type="Pfam" id="PF04023">
    <property type="entry name" value="FeoA"/>
    <property type="match status" value="1"/>
</dbReference>
<dbReference type="Gene3D" id="2.30.30.90">
    <property type="match status" value="1"/>
</dbReference>
<name>A0A2V3PQV5_9BACT</name>
<dbReference type="OrthoDB" id="9791355at2"/>
<reference evidence="3 4" key="1">
    <citation type="submission" date="2018-03" db="EMBL/GenBank/DDBJ databases">
        <title>Genomic Encyclopedia of Archaeal and Bacterial Type Strains, Phase II (KMG-II): from individual species to whole genera.</title>
        <authorList>
            <person name="Goeker M."/>
        </authorList>
    </citation>
    <scope>NUCLEOTIDE SEQUENCE [LARGE SCALE GENOMIC DNA]</scope>
    <source>
        <strain evidence="3 4">DSM 100214</strain>
    </source>
</reference>
<dbReference type="RefSeq" id="WP_110310061.1">
    <property type="nucleotide sequence ID" value="NZ_QICL01000006.1"/>
</dbReference>
<gene>
    <name evidence="3" type="ORF">CLV62_10644</name>
</gene>
<evidence type="ECO:0000313" key="3">
    <source>
        <dbReference type="EMBL" id="PXV65871.1"/>
    </source>
</evidence>
<dbReference type="GO" id="GO:0046914">
    <property type="term" value="F:transition metal ion binding"/>
    <property type="evidence" value="ECO:0007669"/>
    <property type="project" value="InterPro"/>
</dbReference>
<dbReference type="InterPro" id="IPR038157">
    <property type="entry name" value="FeoA_core_dom"/>
</dbReference>
<dbReference type="InterPro" id="IPR008988">
    <property type="entry name" value="Transcriptional_repressor_C"/>
</dbReference>
<dbReference type="Proteomes" id="UP000247973">
    <property type="component" value="Unassembled WGS sequence"/>
</dbReference>
<evidence type="ECO:0000259" key="2">
    <source>
        <dbReference type="SMART" id="SM00899"/>
    </source>
</evidence>
<keyword evidence="1" id="KW-0408">Iron</keyword>
<dbReference type="PANTHER" id="PTHR42954:SF2">
    <property type="entry name" value="FE(2+) TRANSPORT PROTEIN A"/>
    <property type="match status" value="1"/>
</dbReference>
<organism evidence="3 4">
    <name type="scientific">Dysgonomonas alginatilytica</name>
    <dbReference type="NCBI Taxonomy" id="1605892"/>
    <lineage>
        <taxon>Bacteria</taxon>
        <taxon>Pseudomonadati</taxon>
        <taxon>Bacteroidota</taxon>
        <taxon>Bacteroidia</taxon>
        <taxon>Bacteroidales</taxon>
        <taxon>Dysgonomonadaceae</taxon>
        <taxon>Dysgonomonas</taxon>
    </lineage>
</organism>